<evidence type="ECO:0000313" key="3">
    <source>
        <dbReference type="Proteomes" id="UP001187192"/>
    </source>
</evidence>
<dbReference type="PANTHER" id="PTHR28674:SF1">
    <property type="entry name" value="NOP PROTEIN CHAPERONE 1"/>
    <property type="match status" value="1"/>
</dbReference>
<accession>A0AA88J3A4</accession>
<keyword evidence="3" id="KW-1185">Reference proteome</keyword>
<dbReference type="PANTHER" id="PTHR28674">
    <property type="entry name" value="SIMILAR TO DNA SEGMENT, CHR 10, WAYNE STATE UNIVERSITY 102,-EXPRESSED"/>
    <property type="match status" value="1"/>
</dbReference>
<evidence type="ECO:0000256" key="1">
    <source>
        <dbReference type="SAM" id="MobiDB-lite"/>
    </source>
</evidence>
<sequence length="151" mass="16387">MNSDLLFFLSKVKDFLGVISEANARLQLDAKDNSEIFDIEALAGNESQVIEMDLMLGIADLHTPEAVAAAESAMAGYQPVIPLAVSSIDSESDDSSDEDNDCDEHDASDNHDGKTSSMKLRRSGSAKDKSSIYGKEKSKQRPKIVDMDVCQ</sequence>
<feature type="region of interest" description="Disordered" evidence="1">
    <location>
        <begin position="86"/>
        <end position="151"/>
    </location>
</feature>
<dbReference type="InterPro" id="IPR027921">
    <property type="entry name" value="NOPCHAP1"/>
</dbReference>
<dbReference type="Proteomes" id="UP001187192">
    <property type="component" value="Unassembled WGS sequence"/>
</dbReference>
<feature type="compositionally biased region" description="Basic and acidic residues" evidence="1">
    <location>
        <begin position="125"/>
        <end position="151"/>
    </location>
</feature>
<evidence type="ECO:0000313" key="2">
    <source>
        <dbReference type="EMBL" id="GMN61010.1"/>
    </source>
</evidence>
<dbReference type="EMBL" id="BTGU01000105">
    <property type="protein sequence ID" value="GMN61010.1"/>
    <property type="molecule type" value="Genomic_DNA"/>
</dbReference>
<proteinExistence type="predicted"/>
<gene>
    <name evidence="2" type="ORF">TIFTF001_030105</name>
</gene>
<feature type="compositionally biased region" description="Basic and acidic residues" evidence="1">
    <location>
        <begin position="105"/>
        <end position="114"/>
    </location>
</feature>
<dbReference type="Pfam" id="PF15370">
    <property type="entry name" value="NOPCHAP1"/>
    <property type="match status" value="1"/>
</dbReference>
<feature type="compositionally biased region" description="Acidic residues" evidence="1">
    <location>
        <begin position="90"/>
        <end position="104"/>
    </location>
</feature>
<dbReference type="GO" id="GO:0062064">
    <property type="term" value="F:box C/D methylation guide snoRNP complex binding"/>
    <property type="evidence" value="ECO:0007669"/>
    <property type="project" value="TreeGrafter"/>
</dbReference>
<comment type="caution">
    <text evidence="2">The sequence shown here is derived from an EMBL/GenBank/DDBJ whole genome shotgun (WGS) entry which is preliminary data.</text>
</comment>
<organism evidence="2 3">
    <name type="scientific">Ficus carica</name>
    <name type="common">Common fig</name>
    <dbReference type="NCBI Taxonomy" id="3494"/>
    <lineage>
        <taxon>Eukaryota</taxon>
        <taxon>Viridiplantae</taxon>
        <taxon>Streptophyta</taxon>
        <taxon>Embryophyta</taxon>
        <taxon>Tracheophyta</taxon>
        <taxon>Spermatophyta</taxon>
        <taxon>Magnoliopsida</taxon>
        <taxon>eudicotyledons</taxon>
        <taxon>Gunneridae</taxon>
        <taxon>Pentapetalae</taxon>
        <taxon>rosids</taxon>
        <taxon>fabids</taxon>
        <taxon>Rosales</taxon>
        <taxon>Moraceae</taxon>
        <taxon>Ficeae</taxon>
        <taxon>Ficus</taxon>
    </lineage>
</organism>
<name>A0AA88J3A4_FICCA</name>
<reference evidence="2" key="1">
    <citation type="submission" date="2023-07" db="EMBL/GenBank/DDBJ databases">
        <title>draft genome sequence of fig (Ficus carica).</title>
        <authorList>
            <person name="Takahashi T."/>
            <person name="Nishimura K."/>
        </authorList>
    </citation>
    <scope>NUCLEOTIDE SEQUENCE</scope>
</reference>
<dbReference type="GO" id="GO:0000492">
    <property type="term" value="P:box C/D snoRNP assembly"/>
    <property type="evidence" value="ECO:0007669"/>
    <property type="project" value="InterPro"/>
</dbReference>
<dbReference type="AlphaFoldDB" id="A0AA88J3A4"/>
<protein>
    <submittedName>
        <fullName evidence="2">Uncharacterized protein</fullName>
    </submittedName>
</protein>